<keyword evidence="7" id="KW-0812">Transmembrane</keyword>
<dbReference type="InterPro" id="IPR043739">
    <property type="entry name" value="DUF5684"/>
</dbReference>
<dbReference type="GO" id="GO:0004252">
    <property type="term" value="F:serine-type endopeptidase activity"/>
    <property type="evidence" value="ECO:0007669"/>
    <property type="project" value="InterPro"/>
</dbReference>
<reference evidence="9" key="1">
    <citation type="submission" date="2020-03" db="EMBL/GenBank/DDBJ databases">
        <title>Psychroflexus Maritimus sp. nov., isolate from marine sediment.</title>
        <authorList>
            <person name="Zhong Y.-L."/>
        </authorList>
    </citation>
    <scope>NUCLEOTIDE SEQUENCE</scope>
    <source>
        <strain evidence="9">C1</strain>
    </source>
</reference>
<feature type="transmembrane region" description="Helical" evidence="7">
    <location>
        <begin position="55"/>
        <end position="75"/>
    </location>
</feature>
<feature type="transmembrane region" description="Helical" evidence="7">
    <location>
        <begin position="500"/>
        <end position="517"/>
    </location>
</feature>
<dbReference type="EMBL" id="JAANAS010000061">
    <property type="protein sequence ID" value="NGZ90302.1"/>
    <property type="molecule type" value="Genomic_DNA"/>
</dbReference>
<keyword evidence="5 7" id="KW-0378">Hydrolase</keyword>
<feature type="transmembrane region" description="Helical" evidence="7">
    <location>
        <begin position="127"/>
        <end position="145"/>
    </location>
</feature>
<dbReference type="InterPro" id="IPR000223">
    <property type="entry name" value="Pept_S26A_signal_pept_1"/>
</dbReference>
<evidence type="ECO:0000256" key="4">
    <source>
        <dbReference type="ARBA" id="ARBA00019232"/>
    </source>
</evidence>
<protein>
    <recommendedName>
        <fullName evidence="4 7">Signal peptidase I</fullName>
        <ecNumber evidence="3 7">3.4.21.89</ecNumber>
    </recommendedName>
</protein>
<evidence type="ECO:0000256" key="1">
    <source>
        <dbReference type="ARBA" id="ARBA00000677"/>
    </source>
</evidence>
<dbReference type="EC" id="3.4.21.89" evidence="3 7"/>
<evidence type="ECO:0000256" key="2">
    <source>
        <dbReference type="ARBA" id="ARBA00009370"/>
    </source>
</evidence>
<dbReference type="PRINTS" id="PR00727">
    <property type="entry name" value="LEADERPTASE"/>
</dbReference>
<dbReference type="GO" id="GO:0006465">
    <property type="term" value="P:signal peptide processing"/>
    <property type="evidence" value="ECO:0007669"/>
    <property type="project" value="InterPro"/>
</dbReference>
<keyword evidence="10" id="KW-1185">Reference proteome</keyword>
<dbReference type="AlphaFoldDB" id="A0A967ADK8"/>
<feature type="transmembrane region" description="Helical" evidence="7">
    <location>
        <begin position="6"/>
        <end position="26"/>
    </location>
</feature>
<dbReference type="NCBIfam" id="TIGR02227">
    <property type="entry name" value="sigpep_I_bact"/>
    <property type="match status" value="2"/>
</dbReference>
<evidence type="ECO:0000256" key="5">
    <source>
        <dbReference type="ARBA" id="ARBA00022801"/>
    </source>
</evidence>
<feature type="active site" evidence="6">
    <location>
        <position position="154"/>
    </location>
</feature>
<comment type="catalytic activity">
    <reaction evidence="1 7">
        <text>Cleavage of hydrophobic, N-terminal signal or leader sequences from secreted and periplasmic proteins.</text>
        <dbReference type="EC" id="3.4.21.89"/>
    </reaction>
</comment>
<dbReference type="PROSITE" id="PS00761">
    <property type="entry name" value="SPASE_I_3"/>
    <property type="match status" value="1"/>
</dbReference>
<dbReference type="GO" id="GO:0016020">
    <property type="term" value="C:membrane"/>
    <property type="evidence" value="ECO:0007669"/>
    <property type="project" value="UniProtKB-SubCell"/>
</dbReference>
<dbReference type="InterPro" id="IPR036286">
    <property type="entry name" value="LexA/Signal_pep-like_sf"/>
</dbReference>
<sequence>MLTFLNLIILILVVQVIHFAGTWKLYKKAGQPAWSAAVPIYNAVVLTKIMKRPNWWVILLFIPVINLIMFPVFWVETIRSFGKNSKLDTALVVLTLGLYIYYLNYFDKSEYLGTRELKAQNKAGETLSSVLFAIVAATIVHTYIMQPFTIPTSSLEKTLLVGDFLFVSKFHYGAKTPQTPVALPMVHDSIPLTGVKSYVSNIQLPYFRLPGFQEIKRNDIVVFNWPTDTVRMFRDKSGKHYHKPIDKKSNYVKRAVGVAGDSLKIENGVIYINEKPEQLPERADIQYSYKVQGKGKGFDRYELYSIYNITDGVGIANREQKIYQFQAISENTLEDFKYHPNVASAEPIIMKKGYKDEAIFPNNGKVNWNRDQMGSIYIPKEGDVIPMNEKNFSIYRRLIEVYEGEEMGAQQELSFANGKVLLNGKEITEYTIKQNYYWMMGDNRHNSEDSRFWGFVPETHIVGKPVFVWMSWDSNASGFNKVRWNRLFTTVGGDGEPVSYFPYFLMLVVLGLGYRLFKKRKEA</sequence>
<feature type="domain" description="Peptidase S26" evidence="8">
    <location>
        <begin position="382"/>
        <end position="470"/>
    </location>
</feature>
<evidence type="ECO:0000256" key="7">
    <source>
        <dbReference type="RuleBase" id="RU362042"/>
    </source>
</evidence>
<evidence type="ECO:0000256" key="6">
    <source>
        <dbReference type="PIRSR" id="PIRSR600223-1"/>
    </source>
</evidence>
<keyword evidence="7" id="KW-0645">Protease</keyword>
<dbReference type="InterPro" id="IPR019533">
    <property type="entry name" value="Peptidase_S26"/>
</dbReference>
<dbReference type="SUPFAM" id="SSF51306">
    <property type="entry name" value="LexA/Signal peptidase"/>
    <property type="match status" value="1"/>
</dbReference>
<gene>
    <name evidence="9" type="primary">lepB</name>
    <name evidence="9" type="ORF">G7034_08550</name>
</gene>
<comment type="caution">
    <text evidence="7">Lacks conserved residue(s) required for the propagation of feature annotation.</text>
</comment>
<dbReference type="PANTHER" id="PTHR43390:SF1">
    <property type="entry name" value="CHLOROPLAST PROCESSING PEPTIDASE"/>
    <property type="match status" value="1"/>
</dbReference>
<keyword evidence="7" id="KW-0472">Membrane</keyword>
<keyword evidence="7" id="KW-1133">Transmembrane helix</keyword>
<proteinExistence type="inferred from homology"/>
<dbReference type="PANTHER" id="PTHR43390">
    <property type="entry name" value="SIGNAL PEPTIDASE I"/>
    <property type="match status" value="1"/>
</dbReference>
<dbReference type="InterPro" id="IPR019758">
    <property type="entry name" value="Pept_S26A_signal_pept_1_CS"/>
</dbReference>
<comment type="subcellular location">
    <subcellularLocation>
        <location evidence="7">Membrane</location>
        <topology evidence="7">Single-pass type II membrane protein</topology>
    </subcellularLocation>
</comment>
<evidence type="ECO:0000259" key="8">
    <source>
        <dbReference type="Pfam" id="PF10502"/>
    </source>
</evidence>
<accession>A0A967ADK8</accession>
<evidence type="ECO:0000256" key="3">
    <source>
        <dbReference type="ARBA" id="ARBA00013208"/>
    </source>
</evidence>
<dbReference type="Proteomes" id="UP000643701">
    <property type="component" value="Unassembled WGS sequence"/>
</dbReference>
<dbReference type="Pfam" id="PF18936">
    <property type="entry name" value="DUF5684"/>
    <property type="match status" value="1"/>
</dbReference>
<name>A0A967ADK8_9FLAO</name>
<organism evidence="9 10">
    <name type="scientific">Psychroflexus maritimus</name>
    <dbReference type="NCBI Taxonomy" id="2714865"/>
    <lineage>
        <taxon>Bacteria</taxon>
        <taxon>Pseudomonadati</taxon>
        <taxon>Bacteroidota</taxon>
        <taxon>Flavobacteriia</taxon>
        <taxon>Flavobacteriales</taxon>
        <taxon>Flavobacteriaceae</taxon>
        <taxon>Psychroflexus</taxon>
    </lineage>
</organism>
<dbReference type="CDD" id="cd06530">
    <property type="entry name" value="S26_SPase_I"/>
    <property type="match status" value="2"/>
</dbReference>
<dbReference type="Pfam" id="PF10502">
    <property type="entry name" value="Peptidase_S26"/>
    <property type="match status" value="2"/>
</dbReference>
<feature type="domain" description="Peptidase S26" evidence="8">
    <location>
        <begin position="125"/>
        <end position="288"/>
    </location>
</feature>
<dbReference type="RefSeq" id="WP_166400549.1">
    <property type="nucleotide sequence ID" value="NZ_JAANAS010000061.1"/>
</dbReference>
<comment type="caution">
    <text evidence="9">The sequence shown here is derived from an EMBL/GenBank/DDBJ whole genome shotgun (WGS) entry which is preliminary data.</text>
</comment>
<dbReference type="Gene3D" id="2.10.109.10">
    <property type="entry name" value="Umud Fragment, subunit A"/>
    <property type="match status" value="2"/>
</dbReference>
<evidence type="ECO:0000313" key="10">
    <source>
        <dbReference type="Proteomes" id="UP000643701"/>
    </source>
</evidence>
<feature type="transmembrane region" description="Helical" evidence="7">
    <location>
        <begin position="87"/>
        <end position="106"/>
    </location>
</feature>
<comment type="similarity">
    <text evidence="2 7">Belongs to the peptidase S26 family.</text>
</comment>
<dbReference type="GO" id="GO:0009003">
    <property type="term" value="F:signal peptidase activity"/>
    <property type="evidence" value="ECO:0007669"/>
    <property type="project" value="UniProtKB-EC"/>
</dbReference>
<evidence type="ECO:0000313" key="9">
    <source>
        <dbReference type="EMBL" id="NGZ90302.1"/>
    </source>
</evidence>
<feature type="active site" evidence="6">
    <location>
        <position position="253"/>
    </location>
</feature>